<feature type="domain" description="EGF-like" evidence="1">
    <location>
        <begin position="1001"/>
        <end position="1051"/>
    </location>
</feature>
<dbReference type="InterPro" id="IPR000742">
    <property type="entry name" value="EGF"/>
</dbReference>
<evidence type="ECO:0000313" key="3">
    <source>
        <dbReference type="Proteomes" id="UP000663879"/>
    </source>
</evidence>
<keyword evidence="3" id="KW-1185">Reference proteome</keyword>
<dbReference type="SMART" id="SM00181">
    <property type="entry name" value="EGF"/>
    <property type="match status" value="8"/>
</dbReference>
<feature type="domain" description="EGF-like" evidence="1">
    <location>
        <begin position="1119"/>
        <end position="1166"/>
    </location>
</feature>
<dbReference type="SMART" id="SM00261">
    <property type="entry name" value="FU"/>
    <property type="match status" value="4"/>
</dbReference>
<dbReference type="Proteomes" id="UP000663879">
    <property type="component" value="Unassembled WGS sequence"/>
</dbReference>
<organism evidence="2 3">
    <name type="scientific">Brachionus calyciflorus</name>
    <dbReference type="NCBI Taxonomy" id="104777"/>
    <lineage>
        <taxon>Eukaryota</taxon>
        <taxon>Metazoa</taxon>
        <taxon>Spiralia</taxon>
        <taxon>Gnathifera</taxon>
        <taxon>Rotifera</taxon>
        <taxon>Eurotatoria</taxon>
        <taxon>Monogononta</taxon>
        <taxon>Pseudotrocha</taxon>
        <taxon>Ploima</taxon>
        <taxon>Brachionidae</taxon>
        <taxon>Brachionus</taxon>
    </lineage>
</organism>
<evidence type="ECO:0000259" key="1">
    <source>
        <dbReference type="SMART" id="SM00181"/>
    </source>
</evidence>
<dbReference type="SUPFAM" id="SSF57184">
    <property type="entry name" value="Growth factor receptor domain"/>
    <property type="match status" value="5"/>
</dbReference>
<reference evidence="2" key="1">
    <citation type="submission" date="2021-02" db="EMBL/GenBank/DDBJ databases">
        <authorList>
            <person name="Nowell W R."/>
        </authorList>
    </citation>
    <scope>NUCLEOTIDE SEQUENCE</scope>
    <source>
        <strain evidence="2">Ploen Becks lab</strain>
    </source>
</reference>
<accession>A0A813Y8H5</accession>
<evidence type="ECO:0000313" key="2">
    <source>
        <dbReference type="EMBL" id="CAF0880582.1"/>
    </source>
</evidence>
<gene>
    <name evidence="2" type="ORF">OXX778_LOCUS10392</name>
</gene>
<feature type="domain" description="EGF-like" evidence="1">
    <location>
        <begin position="575"/>
        <end position="612"/>
    </location>
</feature>
<feature type="domain" description="EGF-like" evidence="1">
    <location>
        <begin position="313"/>
        <end position="360"/>
    </location>
</feature>
<dbReference type="InterPro" id="IPR009030">
    <property type="entry name" value="Growth_fac_rcpt_cys_sf"/>
</dbReference>
<comment type="caution">
    <text evidence="2">The sequence shown here is derived from an EMBL/GenBank/DDBJ whole genome shotgun (WGS) entry which is preliminary data.</text>
</comment>
<dbReference type="InterPro" id="IPR006212">
    <property type="entry name" value="Furin_repeat"/>
</dbReference>
<name>A0A813Y8H5_9BILA</name>
<feature type="domain" description="EGF-like" evidence="1">
    <location>
        <begin position="148"/>
        <end position="182"/>
    </location>
</feature>
<protein>
    <recommendedName>
        <fullName evidence="1">EGF-like domain-containing protein</fullName>
    </recommendedName>
</protein>
<dbReference type="EMBL" id="CAJNOC010001642">
    <property type="protein sequence ID" value="CAF0880582.1"/>
    <property type="molecule type" value="Genomic_DNA"/>
</dbReference>
<proteinExistence type="predicted"/>
<dbReference type="OrthoDB" id="300641at2759"/>
<sequence>MEKETCRKRINFNETCDGELNACNPRIGLTCISKVCKCNSTNQYYDLTRKICVSSCYNDTYTNEIEKTCYICDNKTIYNFKVKACTESCPETYVPDKNRKNCVCPETAKYIENEMCLSECPAGKFPNETSNSCFSCQTNEYFNFHLHECLEVCPKGSEYNETSKTCSCPPGQLLNKNKRKCENKCFPYLRPNEKKRTCECLDFYDFGTDSCVIDCPTDSMIDFSLKSCLTCADSNQFFNRHSLSCVDKCNAIQDKSDQNVCICPLEAQYLSLANYTCYSLCPTGFPKDKLLQTCSCPYSKPYFSTESLDCISNCLNGILDVDTSICHNCTGGTVFNHELYSCSQFCPTGLIKDEIKIECVKCPLEQSFYIEALSQCVNVCPGTTTTESKVCRCPLGKILDVFKLECIPDSDCGENREKTKFLCKCSKESPFLLENKCVKTCPGDFYQDDKTMICLNMNCAQNEFFDINQKVCLDKSECKKPYIYVSEYKKCVPCSDTDFSFYTPSLECVKACVPPFVRSSSDSQLCICRSPTYFFDMELGYCVEKCPSHTFEDALSKSCITCPSTSPYFDISTSKCVPATGCSNKSFLNVATKTCIACPEGYKLLIPAGICLKSCDPSLYEVDVIDNYCKCKNSFYYDFISGTCKESCSNADVDENRKTCKCFGENVGLSEGILLSCGSKCGTSDFYYGFENRCISCDMGKKYAFNSIFSSENCNADSCTSPLTEGNVGSGSGCKCPAGESFVIPDEWQCNTECDESKFMYLDKENYVCNHCPSTSDFFFTTLFKCVSSCPFYAKIYPETRKCSCEGKYPYYDFSSNACVSQCPVNRMVSYSLLKFCDYCDPGKYFDPELYACLDSCGELKKTNMLTRKCEACSENELMISHTSECLPESQSDCPQGFQAATQGVCQCPQYYVKEAQSCANTCPDGFSIDQQKKLCFCSKFINSYTIFCEDISSCPLGADIIEDNICLCGVESTNIYFNPYTSKCEASCPDGATDTDNVCICDEKFNLITNKCEASCPSNLDISVKDIQGQNLYFCSCPKIFPYILDGTCTGIISEKSFVDPLTSKIFKCKENEYLVKTFPPSCETVCPNVTLADSVSQACECPNNEFFEPSSSSCVSSCPINSHADKTTKVCVDCKNFFYDVTSFRCVASCPAGLKTDLISRTCRCSDTSNVYIRETEQCEAKCPQNALDYKTSCACSDTSYLSADSSMCMDPTQCQALNREKKKCESCTDTFNFHTATCSTDACSDPLQETGGICQCPSDKLFLNDISGVQCVDSCGDDKITKTLSKFCEP</sequence>
<feature type="domain" description="EGF-like" evidence="1">
    <location>
        <begin position="361"/>
        <end position="407"/>
    </location>
</feature>
<feature type="domain" description="EGF-like" evidence="1">
    <location>
        <begin position="1229"/>
        <end position="1275"/>
    </location>
</feature>
<feature type="domain" description="EGF-like" evidence="1">
    <location>
        <begin position="885"/>
        <end position="920"/>
    </location>
</feature>